<dbReference type="EMBL" id="CP130953">
    <property type="protein sequence ID" value="WLF46905.1"/>
    <property type="molecule type" value="Genomic_DNA"/>
</dbReference>
<evidence type="ECO:0000256" key="5">
    <source>
        <dbReference type="ARBA" id="ARBA00022840"/>
    </source>
</evidence>
<dbReference type="InterPro" id="IPR003593">
    <property type="entry name" value="AAA+_ATPase"/>
</dbReference>
<feature type="domain" description="ABC transporter" evidence="14">
    <location>
        <begin position="7"/>
        <end position="246"/>
    </location>
</feature>
<proteinExistence type="predicted"/>
<dbReference type="SUPFAM" id="SSF50331">
    <property type="entry name" value="MOP-like"/>
    <property type="match status" value="1"/>
</dbReference>
<dbReference type="PANTHER" id="PTHR43875:SF15">
    <property type="entry name" value="TREHALOSE IMPORT ATP-BINDING PROTEIN SUGC"/>
    <property type="match status" value="1"/>
</dbReference>
<dbReference type="Pfam" id="PF08402">
    <property type="entry name" value="TOBE_2"/>
    <property type="match status" value="1"/>
</dbReference>
<dbReference type="GO" id="GO:0016887">
    <property type="term" value="F:ATP hydrolysis activity"/>
    <property type="evidence" value="ECO:0007669"/>
    <property type="project" value="InterPro"/>
</dbReference>
<reference evidence="15" key="1">
    <citation type="submission" date="2022-12" db="EMBL/GenBank/DDBJ databases">
        <authorList>
            <person name="Krivoruchko A.V."/>
            <person name="Elkin A."/>
        </authorList>
    </citation>
    <scope>NUCLEOTIDE SEQUENCE</scope>
    <source>
        <strain evidence="15">IEGM 249</strain>
    </source>
</reference>
<dbReference type="GO" id="GO:0055052">
    <property type="term" value="C:ATP-binding cassette (ABC) transporter complex, substrate-binding subunit-containing"/>
    <property type="evidence" value="ECO:0007669"/>
    <property type="project" value="TreeGrafter"/>
</dbReference>
<comment type="catalytic activity">
    <reaction evidence="8">
        <text>alpha,alpha-trehalose(out) + ATP + H2O = alpha,alpha-trehalose(in) + ADP + phosphate + H(+)</text>
        <dbReference type="Rhea" id="RHEA:75203"/>
        <dbReference type="ChEBI" id="CHEBI:15377"/>
        <dbReference type="ChEBI" id="CHEBI:15378"/>
        <dbReference type="ChEBI" id="CHEBI:16551"/>
        <dbReference type="ChEBI" id="CHEBI:30616"/>
        <dbReference type="ChEBI" id="CHEBI:43474"/>
        <dbReference type="ChEBI" id="CHEBI:456216"/>
    </reaction>
</comment>
<dbReference type="PANTHER" id="PTHR43875">
    <property type="entry name" value="MALTODEXTRIN IMPORT ATP-BINDING PROTEIN MSMX"/>
    <property type="match status" value="1"/>
</dbReference>
<dbReference type="RefSeq" id="WP_166680644.1">
    <property type="nucleotide sequence ID" value="NZ_CP093380.1"/>
</dbReference>
<dbReference type="Gene3D" id="2.40.50.100">
    <property type="match status" value="1"/>
</dbReference>
<evidence type="ECO:0000313" key="17">
    <source>
        <dbReference type="Proteomes" id="UP001066327"/>
    </source>
</evidence>
<dbReference type="SMART" id="SM00382">
    <property type="entry name" value="AAA"/>
    <property type="match status" value="1"/>
</dbReference>
<keyword evidence="17" id="KW-1185">Reference proteome</keyword>
<dbReference type="InterPro" id="IPR013611">
    <property type="entry name" value="Transp-assoc_OB_typ2"/>
</dbReference>
<evidence type="ECO:0000256" key="6">
    <source>
        <dbReference type="ARBA" id="ARBA00022967"/>
    </source>
</evidence>
<comment type="subcellular location">
    <subcellularLocation>
        <location evidence="1">Cell inner membrane</location>
        <topology evidence="1">Peripheral membrane protein</topology>
        <orientation evidence="1">Cytoplasmic side</orientation>
    </subcellularLocation>
</comment>
<evidence type="ECO:0000256" key="3">
    <source>
        <dbReference type="ARBA" id="ARBA00022475"/>
    </source>
</evidence>
<dbReference type="InterPro" id="IPR047641">
    <property type="entry name" value="ABC_transpr_MalK/UgpC-like"/>
</dbReference>
<evidence type="ECO:0000256" key="7">
    <source>
        <dbReference type="ARBA" id="ARBA00023136"/>
    </source>
</evidence>
<evidence type="ECO:0000256" key="1">
    <source>
        <dbReference type="ARBA" id="ARBA00004515"/>
    </source>
</evidence>
<keyword evidence="4" id="KW-0547">Nucleotide-binding</keyword>
<evidence type="ECO:0000313" key="15">
    <source>
        <dbReference type="EMBL" id="MCZ4587756.1"/>
    </source>
</evidence>
<dbReference type="EMBL" id="JAPWIS010000018">
    <property type="protein sequence ID" value="MCZ4587756.1"/>
    <property type="molecule type" value="Genomic_DNA"/>
</dbReference>
<dbReference type="Proteomes" id="UP001066327">
    <property type="component" value="Unassembled WGS sequence"/>
</dbReference>
<dbReference type="PROSITE" id="PS00211">
    <property type="entry name" value="ABC_TRANSPORTER_1"/>
    <property type="match status" value="1"/>
</dbReference>
<keyword evidence="3" id="KW-1003">Cell membrane</keyword>
<protein>
    <recommendedName>
        <fullName evidence="11">Trehalose import ATP-binding protein SugC</fullName>
    </recommendedName>
    <alternativeName>
        <fullName evidence="13">Nucleotide-binding domain of SugABC transporter</fullName>
    </alternativeName>
    <alternativeName>
        <fullName evidence="12">SugABC transporter ATPase SugC</fullName>
    </alternativeName>
</protein>
<dbReference type="GO" id="GO:0140359">
    <property type="term" value="F:ABC-type transporter activity"/>
    <property type="evidence" value="ECO:0007669"/>
    <property type="project" value="UniProtKB-ARBA"/>
</dbReference>
<sequence length="365" mass="39884">MVEVTGLQMDYLDSKGGTFTALAGVDLRIPSGEFWVLLGPSGCGKTTLLRCLAGLEKPVKGTVRIDSAVAVQDGRVLLEAQERPVGMVFQSYALWPHMTVFQNIAYPLTVGPRSRRPDRSYVETRVVTVMEAMQIGHLRDRKIGELSGGQQQRVALARAVVAGNKVVLFDEPLSNIDAKVREQLRAELKSMQKEFGFTAVYVTHDQAEAMDLADKIVVLDHGKIVQVGDARDIYYSPTTRHVAEFIGTSNLISGTIEVENHDEAMGRRVASTAIGNIPTEVGNLDDDVIVSVRAHDWWLAPDSPSATNGRAGEITSATLLGHYSDYVVEVDGVSVHVWADDLPWAEVGAKVRVGFDQSKARVFVK</sequence>
<dbReference type="InterPro" id="IPR017871">
    <property type="entry name" value="ABC_transporter-like_CS"/>
</dbReference>
<accession>A0AAX3YF48</accession>
<name>A0AAX3YF48_RHOOP</name>
<organism evidence="16 18">
    <name type="scientific">Rhodococcus opacus</name>
    <name type="common">Nocardia opaca</name>
    <dbReference type="NCBI Taxonomy" id="37919"/>
    <lineage>
        <taxon>Bacteria</taxon>
        <taxon>Bacillati</taxon>
        <taxon>Actinomycetota</taxon>
        <taxon>Actinomycetes</taxon>
        <taxon>Mycobacteriales</taxon>
        <taxon>Nocardiaceae</taxon>
        <taxon>Rhodococcus</taxon>
    </lineage>
</organism>
<evidence type="ECO:0000256" key="12">
    <source>
        <dbReference type="ARBA" id="ARBA00080647"/>
    </source>
</evidence>
<dbReference type="Gene3D" id="3.40.50.300">
    <property type="entry name" value="P-loop containing nucleotide triphosphate hydrolases"/>
    <property type="match status" value="1"/>
</dbReference>
<keyword evidence="6" id="KW-1278">Translocase</keyword>
<dbReference type="Proteomes" id="UP001231166">
    <property type="component" value="Chromosome"/>
</dbReference>
<evidence type="ECO:0000256" key="2">
    <source>
        <dbReference type="ARBA" id="ARBA00022448"/>
    </source>
</evidence>
<gene>
    <name evidence="15" type="ORF">O4328_29385</name>
    <name evidence="16" type="ORF">Q5707_34365</name>
</gene>
<dbReference type="InterPro" id="IPR008995">
    <property type="entry name" value="Mo/tungstate-bd_C_term_dom"/>
</dbReference>
<keyword evidence="5 16" id="KW-0067">ATP-binding</keyword>
<dbReference type="Pfam" id="PF00005">
    <property type="entry name" value="ABC_tran"/>
    <property type="match status" value="1"/>
</dbReference>
<evidence type="ECO:0000256" key="13">
    <source>
        <dbReference type="ARBA" id="ARBA00082626"/>
    </source>
</evidence>
<comment type="subunit">
    <text evidence="10">Monomer. Homodimerizes in the presence of ATP. The complex is composed of two ATP-binding proteins (SugC), two transmembrane proteins (SugA and SugB) and a solute-binding protein (LpqY).</text>
</comment>
<evidence type="ECO:0000256" key="10">
    <source>
        <dbReference type="ARBA" id="ARBA00063658"/>
    </source>
</evidence>
<evidence type="ECO:0000256" key="11">
    <source>
        <dbReference type="ARBA" id="ARBA00072105"/>
    </source>
</evidence>
<comment type="function">
    <text evidence="9">Part of the ABC transporter complex LpqY-SugA-SugB-SugC, which is highly specific for uptake of trehalose. Involved in the recycling of extracellular trehalose released from trehalose-containing molecules synthesized by M.tuberculosis. Trehalose uptake is essential for virulence. Responsible for energy coupling to the transport system.</text>
</comment>
<dbReference type="FunFam" id="3.40.50.300:FF:000042">
    <property type="entry name" value="Maltose/maltodextrin ABC transporter, ATP-binding protein"/>
    <property type="match status" value="1"/>
</dbReference>
<evidence type="ECO:0000256" key="9">
    <source>
        <dbReference type="ARBA" id="ARBA00056091"/>
    </source>
</evidence>
<dbReference type="AlphaFoldDB" id="A0AAX3YF48"/>
<evidence type="ECO:0000256" key="8">
    <source>
        <dbReference type="ARBA" id="ARBA00050305"/>
    </source>
</evidence>
<dbReference type="GO" id="GO:0005524">
    <property type="term" value="F:ATP binding"/>
    <property type="evidence" value="ECO:0007669"/>
    <property type="project" value="UniProtKB-KW"/>
</dbReference>
<keyword evidence="7" id="KW-0472">Membrane</keyword>
<dbReference type="PROSITE" id="PS50893">
    <property type="entry name" value="ABC_TRANSPORTER_2"/>
    <property type="match status" value="1"/>
</dbReference>
<dbReference type="InterPro" id="IPR027417">
    <property type="entry name" value="P-loop_NTPase"/>
</dbReference>
<evidence type="ECO:0000313" key="16">
    <source>
        <dbReference type="EMBL" id="WLF46905.1"/>
    </source>
</evidence>
<evidence type="ECO:0000256" key="4">
    <source>
        <dbReference type="ARBA" id="ARBA00022741"/>
    </source>
</evidence>
<reference evidence="16" key="2">
    <citation type="submission" date="2023-07" db="EMBL/GenBank/DDBJ databases">
        <title>Genomic analysis of Rhodococcus opacus VOC-14 with glycol ethers degradation activity.</title>
        <authorList>
            <person name="Narkevich D.A."/>
            <person name="Hlushen A.M."/>
            <person name="Akhremchuk A.E."/>
            <person name="Sikolenko M.A."/>
            <person name="Valentovich L.N."/>
        </authorList>
    </citation>
    <scope>NUCLEOTIDE SEQUENCE</scope>
    <source>
        <strain evidence="16">VOC-14</strain>
    </source>
</reference>
<keyword evidence="2" id="KW-0813">Transport</keyword>
<dbReference type="InterPro" id="IPR003439">
    <property type="entry name" value="ABC_transporter-like_ATP-bd"/>
</dbReference>
<evidence type="ECO:0000259" key="14">
    <source>
        <dbReference type="PROSITE" id="PS50893"/>
    </source>
</evidence>
<evidence type="ECO:0000313" key="18">
    <source>
        <dbReference type="Proteomes" id="UP001231166"/>
    </source>
</evidence>
<dbReference type="SUPFAM" id="SSF52540">
    <property type="entry name" value="P-loop containing nucleoside triphosphate hydrolases"/>
    <property type="match status" value="1"/>
</dbReference>